<organism evidence="2">
    <name type="scientific">viral metagenome</name>
    <dbReference type="NCBI Taxonomy" id="1070528"/>
    <lineage>
        <taxon>unclassified sequences</taxon>
        <taxon>metagenomes</taxon>
        <taxon>organismal metagenomes</taxon>
    </lineage>
</organism>
<gene>
    <name evidence="2" type="ORF">MM415A02721_0003</name>
</gene>
<feature type="region of interest" description="Disordered" evidence="1">
    <location>
        <begin position="117"/>
        <end position="154"/>
    </location>
</feature>
<evidence type="ECO:0000313" key="2">
    <source>
        <dbReference type="EMBL" id="QJA72555.1"/>
    </source>
</evidence>
<reference evidence="2" key="1">
    <citation type="submission" date="2020-03" db="EMBL/GenBank/DDBJ databases">
        <title>The deep terrestrial virosphere.</title>
        <authorList>
            <person name="Holmfeldt K."/>
            <person name="Nilsson E."/>
            <person name="Simone D."/>
            <person name="Lopez-Fernandez M."/>
            <person name="Wu X."/>
            <person name="de Brujin I."/>
            <person name="Lundin D."/>
            <person name="Andersson A."/>
            <person name="Bertilsson S."/>
            <person name="Dopson M."/>
        </authorList>
    </citation>
    <scope>NUCLEOTIDE SEQUENCE</scope>
    <source>
        <strain evidence="2">MM415A02721</strain>
    </source>
</reference>
<feature type="compositionally biased region" description="Polar residues" evidence="1">
    <location>
        <begin position="8"/>
        <end position="19"/>
    </location>
</feature>
<protein>
    <submittedName>
        <fullName evidence="2">Uncharacterized protein</fullName>
    </submittedName>
</protein>
<name>A0A6M3JUV1_9ZZZZ</name>
<dbReference type="AlphaFoldDB" id="A0A6M3JUV1"/>
<feature type="compositionally biased region" description="Basic residues" evidence="1">
    <location>
        <begin position="122"/>
        <end position="132"/>
    </location>
</feature>
<sequence length="180" mass="21709">MEEKKNMQQKMLSRASQNLNERKTGCSDKGSSRKTDIEIKEKIRQRNSRHMEQGKEKSGIERKMERRKFQKENDKTRERTSVLEGGQRKIPIQAQDKTLQRNMQNMRGMRNDKETYACASQRQRHEKQRFRKPNAAVPKMSYEKTSEKHKKRQIRKIHETEMIQTRWMHDFDLKEEVTCP</sequence>
<dbReference type="EMBL" id="MT141961">
    <property type="protein sequence ID" value="QJA72555.1"/>
    <property type="molecule type" value="Genomic_DNA"/>
</dbReference>
<feature type="compositionally biased region" description="Basic and acidic residues" evidence="1">
    <location>
        <begin position="20"/>
        <end position="64"/>
    </location>
</feature>
<feature type="compositionally biased region" description="Basic and acidic residues" evidence="1">
    <location>
        <begin position="70"/>
        <end position="81"/>
    </location>
</feature>
<accession>A0A6M3JUV1</accession>
<evidence type="ECO:0000256" key="1">
    <source>
        <dbReference type="SAM" id="MobiDB-lite"/>
    </source>
</evidence>
<proteinExistence type="predicted"/>
<feature type="region of interest" description="Disordered" evidence="1">
    <location>
        <begin position="1"/>
        <end position="98"/>
    </location>
</feature>